<name>A0A9X1KXD1_9BACT</name>
<dbReference type="RefSeq" id="WP_225697707.1">
    <property type="nucleotide sequence ID" value="NZ_JAIXNE010000002.1"/>
</dbReference>
<gene>
    <name evidence="1" type="ORF">LDX50_06915</name>
    <name evidence="2" type="ORF">LDX50_12885</name>
    <name evidence="3" type="ORF">LDX50_18605</name>
</gene>
<keyword evidence="4" id="KW-1185">Reference proteome</keyword>
<evidence type="ECO:0000313" key="1">
    <source>
        <dbReference type="EMBL" id="MCA6074593.1"/>
    </source>
</evidence>
<protein>
    <submittedName>
        <fullName evidence="2">Uncharacterized protein</fullName>
    </submittedName>
</protein>
<organism evidence="2 4">
    <name type="scientific">Fulvivirga sedimenti</name>
    <dbReference type="NCBI Taxonomy" id="2879465"/>
    <lineage>
        <taxon>Bacteria</taxon>
        <taxon>Pseudomonadati</taxon>
        <taxon>Bacteroidota</taxon>
        <taxon>Cytophagia</taxon>
        <taxon>Cytophagales</taxon>
        <taxon>Fulvivirgaceae</taxon>
        <taxon>Fulvivirga</taxon>
    </lineage>
</organism>
<dbReference type="EMBL" id="JAIXNE010000004">
    <property type="protein sequence ID" value="MCA6076898.1"/>
    <property type="molecule type" value="Genomic_DNA"/>
</dbReference>
<evidence type="ECO:0000313" key="3">
    <source>
        <dbReference type="EMBL" id="MCA6076898.1"/>
    </source>
</evidence>
<dbReference type="Proteomes" id="UP001139409">
    <property type="component" value="Unassembled WGS sequence"/>
</dbReference>
<dbReference type="SUPFAM" id="SSF53756">
    <property type="entry name" value="UDP-Glycosyltransferase/glycogen phosphorylase"/>
    <property type="match status" value="1"/>
</dbReference>
<proteinExistence type="predicted"/>
<evidence type="ECO:0000313" key="4">
    <source>
        <dbReference type="Proteomes" id="UP001139409"/>
    </source>
</evidence>
<reference evidence="2" key="1">
    <citation type="submission" date="2021-09" db="EMBL/GenBank/DDBJ databases">
        <title>Fulvivirga sp. isolated from coastal sediment.</title>
        <authorList>
            <person name="Yu H."/>
        </authorList>
    </citation>
    <scope>NUCLEOTIDE SEQUENCE</scope>
    <source>
        <strain evidence="2">1062</strain>
    </source>
</reference>
<comment type="caution">
    <text evidence="2">The sequence shown here is derived from an EMBL/GenBank/DDBJ whole genome shotgun (WGS) entry which is preliminary data.</text>
</comment>
<evidence type="ECO:0000313" key="2">
    <source>
        <dbReference type="EMBL" id="MCA6075770.1"/>
    </source>
</evidence>
<sequence length="356" mass="38840">MADTSGFFKRILFIPASGPKGSGEYIRSLNIANHINSRFPSAHIQFLLSRQSPASETCPYSAVMLPDTPTFCTTEVKQAIADYKPDLVIFDATGRSSQLRLAKKSGARTVFIAQNSAILNRALGLLRLGFTDEIWIVQPEYVLPLSGWNALKARLFHQTVVHTGPVFPVINPEKKREILDNFTVLKEKYILCNPGGGGHEISGVPAVKLFEDAAKRIHRQSGLPVVFVYGQNYTGELLDQEGITGISKLSPEAFHVAISQSTAFLSGGGGAVFQAMAEDIPCVAVALSADQEERIRKAMRKKNILTCKADPENMADTVLKALGFPPAGIMDNDEILVSLDIILDRLIQLTTSFDHA</sequence>
<accession>A0A9X1KXD1</accession>
<dbReference type="AlphaFoldDB" id="A0A9X1KXD1"/>
<dbReference type="EMBL" id="JAIXNE010000003">
    <property type="protein sequence ID" value="MCA6075770.1"/>
    <property type="molecule type" value="Genomic_DNA"/>
</dbReference>
<dbReference type="EMBL" id="JAIXNE010000002">
    <property type="protein sequence ID" value="MCA6074593.1"/>
    <property type="molecule type" value="Genomic_DNA"/>
</dbReference>